<dbReference type="Proteomes" id="UP000646833">
    <property type="component" value="Unassembled WGS sequence"/>
</dbReference>
<evidence type="ECO:0000313" key="3">
    <source>
        <dbReference type="Proteomes" id="UP000646833"/>
    </source>
</evidence>
<accession>A0A830E5Y4</accession>
<feature type="region of interest" description="Disordered" evidence="1">
    <location>
        <begin position="59"/>
        <end position="97"/>
    </location>
</feature>
<organism evidence="2 3">
    <name type="scientific">Haloferax sulfurifontis</name>
    <dbReference type="NCBI Taxonomy" id="255616"/>
    <lineage>
        <taxon>Archaea</taxon>
        <taxon>Methanobacteriati</taxon>
        <taxon>Methanobacteriota</taxon>
        <taxon>Stenosarchaea group</taxon>
        <taxon>Halobacteria</taxon>
        <taxon>Halobacteriales</taxon>
        <taxon>Haloferacaceae</taxon>
        <taxon>Haloferax</taxon>
    </lineage>
</organism>
<gene>
    <name evidence="2" type="ORF">GCM10007209_38290</name>
</gene>
<dbReference type="EMBL" id="BMCI01000011">
    <property type="protein sequence ID" value="GGC72674.1"/>
    <property type="molecule type" value="Genomic_DNA"/>
</dbReference>
<evidence type="ECO:0000256" key="1">
    <source>
        <dbReference type="SAM" id="MobiDB-lite"/>
    </source>
</evidence>
<reference evidence="2" key="2">
    <citation type="submission" date="2020-09" db="EMBL/GenBank/DDBJ databases">
        <authorList>
            <person name="Sun Q."/>
            <person name="Sedlacek I."/>
        </authorList>
    </citation>
    <scope>NUCLEOTIDE SEQUENCE</scope>
    <source>
        <strain evidence="2">CCM 7217</strain>
    </source>
</reference>
<dbReference type="AlphaFoldDB" id="A0A830E5Y4"/>
<comment type="caution">
    <text evidence="2">The sequence shown here is derived from an EMBL/GenBank/DDBJ whole genome shotgun (WGS) entry which is preliminary data.</text>
</comment>
<dbReference type="RefSeq" id="WP_007273976.1">
    <property type="nucleotide sequence ID" value="NZ_BMCI01000011.1"/>
</dbReference>
<proteinExistence type="predicted"/>
<reference evidence="2" key="1">
    <citation type="journal article" date="2014" name="Int. J. Syst. Evol. Microbiol.">
        <title>Complete genome sequence of Corynebacterium casei LMG S-19264T (=DSM 44701T), isolated from a smear-ripened cheese.</title>
        <authorList>
            <consortium name="US DOE Joint Genome Institute (JGI-PGF)"/>
            <person name="Walter F."/>
            <person name="Albersmeier A."/>
            <person name="Kalinowski J."/>
            <person name="Ruckert C."/>
        </authorList>
    </citation>
    <scope>NUCLEOTIDE SEQUENCE</scope>
    <source>
        <strain evidence="2">CCM 7217</strain>
    </source>
</reference>
<evidence type="ECO:0000313" key="2">
    <source>
        <dbReference type="EMBL" id="GGC72674.1"/>
    </source>
</evidence>
<sequence length="97" mass="10306">MTDHDRVSVNRNGASLQVYLKKAFTQDTAFPLEAGDDCVAWVADGKLVIAPVDEAAAMDVPAALDPPPDDALPPESRPRRTADAEPTPAHPESNDAD</sequence>
<protein>
    <submittedName>
        <fullName evidence="2">Uncharacterized protein</fullName>
    </submittedName>
</protein>
<name>A0A830E5Y4_9EURY</name>